<evidence type="ECO:0000313" key="3">
    <source>
        <dbReference type="Proteomes" id="UP000297025"/>
    </source>
</evidence>
<name>A0A4P7UCC3_9ACTN</name>
<dbReference type="Proteomes" id="UP000630594">
    <property type="component" value="Unassembled WGS sequence"/>
</dbReference>
<reference evidence="2 3" key="1">
    <citation type="journal article" date="2008" name="Int. J. Syst. Evol. Microbiol.">
        <title>Nocardioides daphniae sp. nov., isolated from Daphnia cucullata (Crustacea: Cladocera).</title>
        <authorList>
            <person name="Toth E.M."/>
            <person name="Keki Z."/>
            <person name="Homonnay Z.G."/>
            <person name="Borsodi A.K."/>
            <person name="Marialigeti K."/>
            <person name="Schumann P."/>
        </authorList>
    </citation>
    <scope>NUCLEOTIDE SEQUENCE [LARGE SCALE GENOMIC DNA]</scope>
    <source>
        <strain evidence="2 3">JCM 16608</strain>
    </source>
</reference>
<protein>
    <submittedName>
        <fullName evidence="1">Acyl-CoA synthetase</fullName>
    </submittedName>
    <submittedName>
        <fullName evidence="2">TIGR03089 family protein</fullName>
    </submittedName>
</protein>
<sequence length="239" mass="25405">MTSTFAAALERRVKHSPGDPLVTFYDHATGERVELSAVTYANWVAKAAGLLSDEHDLERGMRIRLDLPAHWLGTVFLGAAWTVGLVVTDGDDVDVVVCGPDTVDQWAERADELPVLACSLLPLGVRFRDPLPGGVHDVGIEVWSQPDAFTAWDAPTGDDTAYAWGGEQGTLTDMVEAAATGSLLTDGGRLLTVANPTSPSGVATFIEPLVRGGSMVLVANADPERLEVTAEQERVTARA</sequence>
<dbReference type="NCBIfam" id="TIGR03089">
    <property type="entry name" value="TIGR03089 family protein"/>
    <property type="match status" value="1"/>
</dbReference>
<reference evidence="1" key="5">
    <citation type="submission" date="2024-05" db="EMBL/GenBank/DDBJ databases">
        <authorList>
            <person name="Sun Q."/>
            <person name="Sedlacek I."/>
        </authorList>
    </citation>
    <scope>NUCLEOTIDE SEQUENCE</scope>
    <source>
        <strain evidence="1">CCM 7403</strain>
    </source>
</reference>
<dbReference type="EMBL" id="BMCK01000005">
    <property type="protein sequence ID" value="GGD27723.1"/>
    <property type="molecule type" value="Genomic_DNA"/>
</dbReference>
<accession>A0A4P7UCC3</accession>
<dbReference type="InterPro" id="IPR017523">
    <property type="entry name" value="Rv3268"/>
</dbReference>
<keyword evidence="4" id="KW-1185">Reference proteome</keyword>
<dbReference type="EMBL" id="CP038462">
    <property type="protein sequence ID" value="QCC77852.1"/>
    <property type="molecule type" value="Genomic_DNA"/>
</dbReference>
<dbReference type="Gene3D" id="3.40.50.12780">
    <property type="entry name" value="N-terminal domain of ligase-like"/>
    <property type="match status" value="1"/>
</dbReference>
<evidence type="ECO:0000313" key="4">
    <source>
        <dbReference type="Proteomes" id="UP000630594"/>
    </source>
</evidence>
<proteinExistence type="predicted"/>
<evidence type="ECO:0000313" key="1">
    <source>
        <dbReference type="EMBL" id="GGD27723.1"/>
    </source>
</evidence>
<dbReference type="RefSeq" id="WP_135832895.1">
    <property type="nucleotide sequence ID" value="NZ_BMCK01000005.1"/>
</dbReference>
<dbReference type="AlphaFoldDB" id="A0A4P7UCC3"/>
<evidence type="ECO:0000313" key="2">
    <source>
        <dbReference type="EMBL" id="QCC77852.1"/>
    </source>
</evidence>
<reference evidence="4" key="3">
    <citation type="journal article" date="2019" name="Int. J. Syst. Evol. Microbiol.">
        <title>The Global Catalogue of Microorganisms (GCM) 10K type strain sequencing project: providing services to taxonomists for standard genome sequencing and annotation.</title>
        <authorList>
            <consortium name="The Broad Institute Genomics Platform"/>
            <consortium name="The Broad Institute Genome Sequencing Center for Infectious Disease"/>
            <person name="Wu L."/>
            <person name="Ma J."/>
        </authorList>
    </citation>
    <scope>NUCLEOTIDE SEQUENCE [LARGE SCALE GENOMIC DNA]</scope>
    <source>
        <strain evidence="4">CCM 7403</strain>
    </source>
</reference>
<dbReference type="InterPro" id="IPR042099">
    <property type="entry name" value="ANL_N_sf"/>
</dbReference>
<gene>
    <name evidence="2" type="ORF">E2C04_12880</name>
    <name evidence="1" type="ORF">GCM10007231_28990</name>
</gene>
<organism evidence="2 3">
    <name type="scientific">Nocardioides daphniae</name>
    <dbReference type="NCBI Taxonomy" id="402297"/>
    <lineage>
        <taxon>Bacteria</taxon>
        <taxon>Bacillati</taxon>
        <taxon>Actinomycetota</taxon>
        <taxon>Actinomycetes</taxon>
        <taxon>Propionibacteriales</taxon>
        <taxon>Nocardioidaceae</taxon>
        <taxon>Nocardioides</taxon>
    </lineage>
</organism>
<reference evidence="1" key="2">
    <citation type="journal article" date="2014" name="Int. J. Syst. Evol. Microbiol.">
        <title>Complete genome of a new Firmicutes species belonging to the dominant human colonic microbiota ('Ruminococcus bicirculans') reveals two chromosomes and a selective capacity to utilize plant glucans.</title>
        <authorList>
            <consortium name="NISC Comparative Sequencing Program"/>
            <person name="Wegmann U."/>
            <person name="Louis P."/>
            <person name="Goesmann A."/>
            <person name="Henrissat B."/>
            <person name="Duncan S.H."/>
            <person name="Flint H.J."/>
        </authorList>
    </citation>
    <scope>NUCLEOTIDE SEQUENCE</scope>
    <source>
        <strain evidence="1">CCM 7403</strain>
    </source>
</reference>
<dbReference type="KEGG" id="ndp:E2C04_12880"/>
<dbReference type="Proteomes" id="UP000297025">
    <property type="component" value="Chromosome"/>
</dbReference>
<reference evidence="2" key="4">
    <citation type="submission" date="2019-03" db="EMBL/GenBank/DDBJ databases">
        <authorList>
            <person name="Huang Y."/>
        </authorList>
    </citation>
    <scope>NUCLEOTIDE SEQUENCE</scope>
    <source>
        <strain evidence="2">JCM 16608</strain>
    </source>
</reference>
<dbReference type="SUPFAM" id="SSF56801">
    <property type="entry name" value="Acetyl-CoA synthetase-like"/>
    <property type="match status" value="1"/>
</dbReference>
<dbReference type="OrthoDB" id="3396763at2"/>